<evidence type="ECO:0000313" key="1">
    <source>
        <dbReference type="EMBL" id="TLX43262.1"/>
    </source>
</evidence>
<comment type="caution">
    <text evidence="1">The sequence shown here is derived from an EMBL/GenBank/DDBJ whole genome shotgun (WGS) entry which is preliminary data.</text>
</comment>
<dbReference type="AlphaFoldDB" id="A0A6C1KG84"/>
<dbReference type="Proteomes" id="UP000305131">
    <property type="component" value="Unassembled WGS sequence"/>
</dbReference>
<reference evidence="1 2" key="1">
    <citation type="submission" date="2019-05" db="EMBL/GenBank/DDBJ databases">
        <authorList>
            <person name="Zhou X."/>
        </authorList>
    </citation>
    <scope>NUCLEOTIDE SEQUENCE [LARGE SCALE GENOMIC DNA]</scope>
    <source>
        <strain evidence="1 2">DSM 432</strain>
    </source>
</reference>
<name>A0A6C1KG84_XANAU</name>
<dbReference type="EMBL" id="VAUP01000022">
    <property type="protein sequence ID" value="TLX43262.1"/>
    <property type="molecule type" value="Genomic_DNA"/>
</dbReference>
<organism evidence="1 2">
    <name type="scientific">Xanthobacter autotrophicus</name>
    <dbReference type="NCBI Taxonomy" id="280"/>
    <lineage>
        <taxon>Bacteria</taxon>
        <taxon>Pseudomonadati</taxon>
        <taxon>Pseudomonadota</taxon>
        <taxon>Alphaproteobacteria</taxon>
        <taxon>Hyphomicrobiales</taxon>
        <taxon>Xanthobacteraceae</taxon>
        <taxon>Xanthobacter</taxon>
    </lineage>
</organism>
<proteinExistence type="predicted"/>
<evidence type="ECO:0000313" key="2">
    <source>
        <dbReference type="Proteomes" id="UP000305131"/>
    </source>
</evidence>
<gene>
    <name evidence="1" type="ORF">FBQ73_11590</name>
</gene>
<protein>
    <submittedName>
        <fullName evidence="1">Uncharacterized protein</fullName>
    </submittedName>
</protein>
<dbReference type="GeneID" id="95774097"/>
<dbReference type="RefSeq" id="WP_138399616.1">
    <property type="nucleotide sequence ID" value="NZ_JBAFVI010000002.1"/>
</dbReference>
<sequence length="154" mass="16718">MPSLQETRTIVPLAPAKPAGLADLGVPLTDTSVVKKGRAHEYLQLLADGKIGRRFQDLRVIGIKTVEADVPSAKLFIQFEVFGDNTAAPASGVGFEAALFAGSQQLASLSSSSLFLPYANFWYANRFVFEVPMADFDQADRLEFIALPEEVRAV</sequence>
<dbReference type="OrthoDB" id="5567584at2"/>
<accession>A0A6C1KG84</accession>